<evidence type="ECO:0000259" key="3">
    <source>
        <dbReference type="Pfam" id="PF02826"/>
    </source>
</evidence>
<sequence length="324" mass="36526">MKIVVDSLISKLYESEILKLDPNMEIIVLNPEDQTNPAWGDVPEVDALFLSYQFLFAVRDHKHLFEPMLEVAKKAKFIQSGYSGMDDPFLQAVLKETNAIVANASSIYGKPMANYVLAQMLRWNKRIDLHIELQKEKKWMPNGGDGELTNKNLLIYGYGGIGKEIARIAKSFEMNVTGIRRSPVTCEFADEVKTPEDLMDMLPFADFLVTVLPDSKHTRNVIDKKVFQQMNPQSMFINVGRGSAVNETDLAEALNTDEIAAAALDTTKKEPLEKDSPLWEAKNCYITPHDSAHSLMSLPRSFNLFLENVANLKDGKPIKNLFEL</sequence>
<protein>
    <submittedName>
        <fullName evidence="4">D-2-hydroxyacid dehydrogenase</fullName>
    </submittedName>
</protein>
<dbReference type="InterPro" id="IPR006140">
    <property type="entry name" value="D-isomer_DH_NAD-bd"/>
</dbReference>
<dbReference type="PANTHER" id="PTHR43333:SF1">
    <property type="entry name" value="D-ISOMER SPECIFIC 2-HYDROXYACID DEHYDROGENASE NAD-BINDING DOMAIN-CONTAINING PROTEIN"/>
    <property type="match status" value="1"/>
</dbReference>
<keyword evidence="2" id="KW-0520">NAD</keyword>
<name>A0A937LFE6_9GAMM</name>
<accession>A0A937LFE6</accession>
<dbReference type="Gene3D" id="3.40.50.720">
    <property type="entry name" value="NAD(P)-binding Rossmann-like Domain"/>
    <property type="match status" value="2"/>
</dbReference>
<keyword evidence="1" id="KW-0560">Oxidoreductase</keyword>
<proteinExistence type="predicted"/>
<organism evidence="4 5">
    <name type="scientific">SAR86 cluster bacterium</name>
    <dbReference type="NCBI Taxonomy" id="2030880"/>
    <lineage>
        <taxon>Bacteria</taxon>
        <taxon>Pseudomonadati</taxon>
        <taxon>Pseudomonadota</taxon>
        <taxon>Gammaproteobacteria</taxon>
        <taxon>SAR86 cluster</taxon>
    </lineage>
</organism>
<gene>
    <name evidence="4" type="ORF">ISQ63_00935</name>
</gene>
<dbReference type="Pfam" id="PF02826">
    <property type="entry name" value="2-Hacid_dh_C"/>
    <property type="match status" value="1"/>
</dbReference>
<comment type="caution">
    <text evidence="4">The sequence shown here is derived from an EMBL/GenBank/DDBJ whole genome shotgun (WGS) entry which is preliminary data.</text>
</comment>
<evidence type="ECO:0000256" key="2">
    <source>
        <dbReference type="ARBA" id="ARBA00023027"/>
    </source>
</evidence>
<dbReference type="AlphaFoldDB" id="A0A937LFE6"/>
<dbReference type="PANTHER" id="PTHR43333">
    <property type="entry name" value="2-HACID_DH_C DOMAIN-CONTAINING PROTEIN"/>
    <property type="match status" value="1"/>
</dbReference>
<evidence type="ECO:0000256" key="1">
    <source>
        <dbReference type="ARBA" id="ARBA00023002"/>
    </source>
</evidence>
<feature type="domain" description="D-isomer specific 2-hydroxyacid dehydrogenase NAD-binding" evidence="3">
    <location>
        <begin position="117"/>
        <end position="289"/>
    </location>
</feature>
<dbReference type="EMBL" id="JADHQC010000002">
    <property type="protein sequence ID" value="MBL6811428.1"/>
    <property type="molecule type" value="Genomic_DNA"/>
</dbReference>
<dbReference type="CDD" id="cd05300">
    <property type="entry name" value="2-Hacid_dh_1"/>
    <property type="match status" value="1"/>
</dbReference>
<evidence type="ECO:0000313" key="5">
    <source>
        <dbReference type="Proteomes" id="UP000744438"/>
    </source>
</evidence>
<dbReference type="Proteomes" id="UP000744438">
    <property type="component" value="Unassembled WGS sequence"/>
</dbReference>
<reference evidence="4" key="1">
    <citation type="submission" date="2020-10" db="EMBL/GenBank/DDBJ databases">
        <title>Microbiome of the Black Sea water column analyzed by genome centric metagenomics.</title>
        <authorList>
            <person name="Cabello-Yeves P.J."/>
            <person name="Callieri C."/>
            <person name="Picazo A."/>
            <person name="Mehrshad M."/>
            <person name="Haro-Moreno J.M."/>
            <person name="Roda-Garcia J."/>
            <person name="Dzembekova N."/>
            <person name="Slabakova V."/>
            <person name="Slabakova N."/>
            <person name="Moncheva S."/>
            <person name="Rodriguez-Valera F."/>
        </authorList>
    </citation>
    <scope>NUCLEOTIDE SEQUENCE</scope>
    <source>
        <strain evidence="4">BS307-5m-G49</strain>
    </source>
</reference>
<dbReference type="GO" id="GO:0051287">
    <property type="term" value="F:NAD binding"/>
    <property type="evidence" value="ECO:0007669"/>
    <property type="project" value="InterPro"/>
</dbReference>
<dbReference type="InterPro" id="IPR036291">
    <property type="entry name" value="NAD(P)-bd_dom_sf"/>
</dbReference>
<dbReference type="GO" id="GO:0016491">
    <property type="term" value="F:oxidoreductase activity"/>
    <property type="evidence" value="ECO:0007669"/>
    <property type="project" value="UniProtKB-KW"/>
</dbReference>
<evidence type="ECO:0000313" key="4">
    <source>
        <dbReference type="EMBL" id="MBL6811428.1"/>
    </source>
</evidence>
<dbReference type="SUPFAM" id="SSF51735">
    <property type="entry name" value="NAD(P)-binding Rossmann-fold domains"/>
    <property type="match status" value="1"/>
</dbReference>